<protein>
    <submittedName>
        <fullName evidence="2">Uncharacterized protein</fullName>
    </submittedName>
</protein>
<feature type="compositionally biased region" description="Basic and acidic residues" evidence="1">
    <location>
        <begin position="1"/>
        <end position="19"/>
    </location>
</feature>
<feature type="region of interest" description="Disordered" evidence="1">
    <location>
        <begin position="90"/>
        <end position="167"/>
    </location>
</feature>
<evidence type="ECO:0000256" key="1">
    <source>
        <dbReference type="SAM" id="MobiDB-lite"/>
    </source>
</evidence>
<evidence type="ECO:0000313" key="2">
    <source>
        <dbReference type="EMBL" id="KMO36450.1"/>
    </source>
</evidence>
<dbReference type="AlphaFoldDB" id="A0A0J6SML0"/>
<evidence type="ECO:0000313" key="3">
    <source>
        <dbReference type="Proteomes" id="UP000035929"/>
    </source>
</evidence>
<gene>
    <name evidence="2" type="ORF">VP06_09875</name>
</gene>
<dbReference type="RefSeq" id="WP_048463593.1">
    <property type="nucleotide sequence ID" value="NZ_LABX01000069.1"/>
</dbReference>
<accession>A0A0J6SML0</accession>
<comment type="caution">
    <text evidence="2">The sequence shown here is derived from an EMBL/GenBank/DDBJ whole genome shotgun (WGS) entry which is preliminary data.</text>
</comment>
<name>A0A0J6SML0_9HYPH</name>
<dbReference type="Proteomes" id="UP000035929">
    <property type="component" value="Unassembled WGS sequence"/>
</dbReference>
<dbReference type="PATRIC" id="fig|270351.6.peg.6777"/>
<organism evidence="2 3">
    <name type="scientific">Methylobacterium aquaticum</name>
    <dbReference type="NCBI Taxonomy" id="270351"/>
    <lineage>
        <taxon>Bacteria</taxon>
        <taxon>Pseudomonadati</taxon>
        <taxon>Pseudomonadota</taxon>
        <taxon>Alphaproteobacteria</taxon>
        <taxon>Hyphomicrobiales</taxon>
        <taxon>Methylobacteriaceae</taxon>
        <taxon>Methylobacterium</taxon>
    </lineage>
</organism>
<feature type="compositionally biased region" description="Low complexity" evidence="1">
    <location>
        <begin position="112"/>
        <end position="127"/>
    </location>
</feature>
<feature type="compositionally biased region" description="Basic and acidic residues" evidence="1">
    <location>
        <begin position="91"/>
        <end position="101"/>
    </location>
</feature>
<reference evidence="2 3" key="1">
    <citation type="submission" date="2015-03" db="EMBL/GenBank/DDBJ databases">
        <title>Genome sequencing of Methylobacterium aquaticum DSM16371 type strain.</title>
        <authorList>
            <person name="Chaudhry V."/>
            <person name="Patil P.B."/>
        </authorList>
    </citation>
    <scope>NUCLEOTIDE SEQUENCE [LARGE SCALE GENOMIC DNA]</scope>
    <source>
        <strain evidence="2 3">DSM 16371</strain>
    </source>
</reference>
<dbReference type="EMBL" id="LABX01000069">
    <property type="protein sequence ID" value="KMO36450.1"/>
    <property type="molecule type" value="Genomic_DNA"/>
</dbReference>
<feature type="compositionally biased region" description="Pro residues" evidence="1">
    <location>
        <begin position="128"/>
        <end position="141"/>
    </location>
</feature>
<proteinExistence type="predicted"/>
<feature type="compositionally biased region" description="Basic and acidic residues" evidence="1">
    <location>
        <begin position="147"/>
        <end position="167"/>
    </location>
</feature>
<dbReference type="OrthoDB" id="8266096at2"/>
<feature type="region of interest" description="Disordered" evidence="1">
    <location>
        <begin position="1"/>
        <end position="34"/>
    </location>
</feature>
<sequence length="167" mass="17675">MPPDPKSLDPKRLARDAKRAQAQRPDAGIGRETTGVTRAVRAGLPVIRELRAAGVTWAAIAEAMSAQGVTQGAGKPLTATRLTAIVTQVEAQERRKAEREARRRARPDLTVSPEAISPSAPASSLPPSATPAPLPARPTPPGSGARATEEEIRRAGLDDLHRLLKKP</sequence>